<keyword evidence="5" id="KW-0808">Transferase</keyword>
<evidence type="ECO:0000256" key="9">
    <source>
        <dbReference type="ARBA" id="ARBA00022840"/>
    </source>
</evidence>
<dbReference type="SUPFAM" id="SSF55874">
    <property type="entry name" value="ATPase domain of HSP90 chaperone/DNA topoisomerase II/histidine kinase"/>
    <property type="match status" value="1"/>
</dbReference>
<dbReference type="Proteomes" id="UP000659344">
    <property type="component" value="Unassembled WGS sequence"/>
</dbReference>
<evidence type="ECO:0000256" key="3">
    <source>
        <dbReference type="ARBA" id="ARBA00012438"/>
    </source>
</evidence>
<keyword evidence="7" id="KW-0547">Nucleotide-binding</keyword>
<evidence type="ECO:0000256" key="11">
    <source>
        <dbReference type="ARBA" id="ARBA00023012"/>
    </source>
</evidence>
<organism evidence="16 17">
    <name type="scientific">Paenibacillus segetis</name>
    <dbReference type="NCBI Taxonomy" id="1325360"/>
    <lineage>
        <taxon>Bacteria</taxon>
        <taxon>Bacillati</taxon>
        <taxon>Bacillota</taxon>
        <taxon>Bacilli</taxon>
        <taxon>Bacillales</taxon>
        <taxon>Paenibacillaceae</taxon>
        <taxon>Paenibacillus</taxon>
    </lineage>
</organism>
<reference evidence="17" key="1">
    <citation type="journal article" date="2019" name="Int. J. Syst. Evol. Microbiol.">
        <title>The Global Catalogue of Microorganisms (GCM) 10K type strain sequencing project: providing services to taxonomists for standard genome sequencing and annotation.</title>
        <authorList>
            <consortium name="The Broad Institute Genomics Platform"/>
            <consortium name="The Broad Institute Genome Sequencing Center for Infectious Disease"/>
            <person name="Wu L."/>
            <person name="Ma J."/>
        </authorList>
    </citation>
    <scope>NUCLEOTIDE SEQUENCE [LARGE SCALE GENOMIC DNA]</scope>
    <source>
        <strain evidence="17">CGMCC 1.12769</strain>
    </source>
</reference>
<evidence type="ECO:0000313" key="16">
    <source>
        <dbReference type="EMBL" id="GGH23597.1"/>
    </source>
</evidence>
<dbReference type="PROSITE" id="PS50109">
    <property type="entry name" value="HIS_KIN"/>
    <property type="match status" value="1"/>
</dbReference>
<evidence type="ECO:0000256" key="6">
    <source>
        <dbReference type="ARBA" id="ARBA00022692"/>
    </source>
</evidence>
<evidence type="ECO:0000256" key="4">
    <source>
        <dbReference type="ARBA" id="ARBA00022475"/>
    </source>
</evidence>
<dbReference type="PANTHER" id="PTHR45453:SF2">
    <property type="entry name" value="HISTIDINE KINASE"/>
    <property type="match status" value="1"/>
</dbReference>
<evidence type="ECO:0000256" key="8">
    <source>
        <dbReference type="ARBA" id="ARBA00022777"/>
    </source>
</evidence>
<dbReference type="GO" id="GO:0005524">
    <property type="term" value="F:ATP binding"/>
    <property type="evidence" value="ECO:0007669"/>
    <property type="project" value="UniProtKB-KW"/>
</dbReference>
<dbReference type="Gene3D" id="3.30.565.10">
    <property type="entry name" value="Histidine kinase-like ATPase, C-terminal domain"/>
    <property type="match status" value="1"/>
</dbReference>
<keyword evidence="4" id="KW-1003">Cell membrane</keyword>
<evidence type="ECO:0000256" key="5">
    <source>
        <dbReference type="ARBA" id="ARBA00022679"/>
    </source>
</evidence>
<comment type="subcellular location">
    <subcellularLocation>
        <location evidence="2">Cell membrane</location>
        <topology evidence="2">Multi-pass membrane protein</topology>
    </subcellularLocation>
</comment>
<dbReference type="InterPro" id="IPR036890">
    <property type="entry name" value="HATPase_C_sf"/>
</dbReference>
<keyword evidence="17" id="KW-1185">Reference proteome</keyword>
<evidence type="ECO:0000256" key="13">
    <source>
        <dbReference type="SAM" id="Coils"/>
    </source>
</evidence>
<dbReference type="RefSeq" id="WP_188538756.1">
    <property type="nucleotide sequence ID" value="NZ_BMFT01000001.1"/>
</dbReference>
<evidence type="ECO:0000256" key="1">
    <source>
        <dbReference type="ARBA" id="ARBA00000085"/>
    </source>
</evidence>
<evidence type="ECO:0000256" key="10">
    <source>
        <dbReference type="ARBA" id="ARBA00022989"/>
    </source>
</evidence>
<keyword evidence="13" id="KW-0175">Coiled coil</keyword>
<keyword evidence="12 14" id="KW-0472">Membrane</keyword>
<gene>
    <name evidence="16" type="ORF">GCM10008013_22830</name>
</gene>
<evidence type="ECO:0000256" key="2">
    <source>
        <dbReference type="ARBA" id="ARBA00004651"/>
    </source>
</evidence>
<dbReference type="EC" id="2.7.13.3" evidence="3"/>
<protein>
    <recommendedName>
        <fullName evidence="3">histidine kinase</fullName>
        <ecNumber evidence="3">2.7.13.3</ecNumber>
    </recommendedName>
</protein>
<evidence type="ECO:0000259" key="15">
    <source>
        <dbReference type="PROSITE" id="PS50109"/>
    </source>
</evidence>
<keyword evidence="10 14" id="KW-1133">Transmembrane helix</keyword>
<feature type="domain" description="Histidine kinase" evidence="15">
    <location>
        <begin position="122"/>
        <end position="328"/>
    </location>
</feature>
<comment type="catalytic activity">
    <reaction evidence="1">
        <text>ATP + protein L-histidine = ADP + protein N-phospho-L-histidine.</text>
        <dbReference type="EC" id="2.7.13.3"/>
    </reaction>
</comment>
<feature type="transmembrane region" description="Helical" evidence="14">
    <location>
        <begin position="41"/>
        <end position="63"/>
    </location>
</feature>
<evidence type="ECO:0000256" key="14">
    <source>
        <dbReference type="SAM" id="Phobius"/>
    </source>
</evidence>
<dbReference type="InterPro" id="IPR050351">
    <property type="entry name" value="BphY/WalK/GraS-like"/>
</dbReference>
<keyword evidence="9 16" id="KW-0067">ATP-binding</keyword>
<dbReference type="InterPro" id="IPR005467">
    <property type="entry name" value="His_kinase_dom"/>
</dbReference>
<feature type="coiled-coil region" evidence="13">
    <location>
        <begin position="139"/>
        <end position="166"/>
    </location>
</feature>
<dbReference type="Pfam" id="PF02518">
    <property type="entry name" value="HATPase_c"/>
    <property type="match status" value="1"/>
</dbReference>
<evidence type="ECO:0000256" key="12">
    <source>
        <dbReference type="ARBA" id="ARBA00023136"/>
    </source>
</evidence>
<evidence type="ECO:0000313" key="17">
    <source>
        <dbReference type="Proteomes" id="UP000659344"/>
    </source>
</evidence>
<accession>A0ABQ1YFP6</accession>
<keyword evidence="11" id="KW-0902">Two-component regulatory system</keyword>
<dbReference type="PRINTS" id="PR00344">
    <property type="entry name" value="BCTRLSENSOR"/>
</dbReference>
<sequence length="328" mass="37792">MSLIQRIVNLLHLKQGMITVYILNTMILVFVSYQYHGVKDILYPIGVSLFILFVYLLIAAVGYHKFTDKLAESKVSPQIEVDDTNVQDKLIFSTINEIHEQYNATIFKQSSSVKERNTLFSQWIHNMKVSISIIGLASEQGSQEAIEDIKEENNKLMQNLEECLNVLRLDDFSRDYMPERVNLYQLVIKVINGKKRDFIYKGVYPKVYIDEVLEVYTDEKWCGYMIEQMLSNAIKYSDKDQQVTIRSEVQEDHILLNIQDNGIGIHQEDLPRVFDPFFTGRNGRDNRSATGIGLYMVKYIAHKLGHKVSIDSQKGVGTEVTLSFLSEV</sequence>
<dbReference type="EMBL" id="BMFT01000001">
    <property type="protein sequence ID" value="GGH23597.1"/>
    <property type="molecule type" value="Genomic_DNA"/>
</dbReference>
<dbReference type="InterPro" id="IPR004358">
    <property type="entry name" value="Sig_transdc_His_kin-like_C"/>
</dbReference>
<proteinExistence type="predicted"/>
<evidence type="ECO:0000256" key="7">
    <source>
        <dbReference type="ARBA" id="ARBA00022741"/>
    </source>
</evidence>
<keyword evidence="6 14" id="KW-0812">Transmembrane</keyword>
<dbReference type="InterPro" id="IPR003594">
    <property type="entry name" value="HATPase_dom"/>
</dbReference>
<dbReference type="PANTHER" id="PTHR45453">
    <property type="entry name" value="PHOSPHATE REGULON SENSOR PROTEIN PHOR"/>
    <property type="match status" value="1"/>
</dbReference>
<comment type="caution">
    <text evidence="16">The sequence shown here is derived from an EMBL/GenBank/DDBJ whole genome shotgun (WGS) entry which is preliminary data.</text>
</comment>
<dbReference type="SMART" id="SM00387">
    <property type="entry name" value="HATPase_c"/>
    <property type="match status" value="1"/>
</dbReference>
<name>A0ABQ1YFP6_9BACL</name>
<feature type="transmembrane region" description="Helical" evidence="14">
    <location>
        <begin position="16"/>
        <end position="35"/>
    </location>
</feature>
<keyword evidence="8" id="KW-0418">Kinase</keyword>